<keyword evidence="1" id="KW-0812">Transmembrane</keyword>
<dbReference type="Proteomes" id="UP000198263">
    <property type="component" value="Unassembled WGS sequence"/>
</dbReference>
<sequence>MPMLLSVARTRSHRSPAHFQLTLRDDNGFIETEVNMNAITISVIAIVITAALAFVAPVTRHVPHESGHVAALVSRG</sequence>
<proteinExistence type="predicted"/>
<dbReference type="AlphaFoldDB" id="A0A658QXB4"/>
<keyword evidence="1" id="KW-1133">Transmembrane helix</keyword>
<keyword evidence="3" id="KW-1185">Reference proteome</keyword>
<accession>A0A658QXB4</accession>
<evidence type="ECO:0000313" key="3">
    <source>
        <dbReference type="Proteomes" id="UP000198263"/>
    </source>
</evidence>
<protein>
    <submittedName>
        <fullName evidence="2">Uncharacterized protein</fullName>
    </submittedName>
</protein>
<gene>
    <name evidence="2" type="ORF">AWB72_02644</name>
</gene>
<keyword evidence="1" id="KW-0472">Membrane</keyword>
<feature type="transmembrane region" description="Helical" evidence="1">
    <location>
        <begin position="38"/>
        <end position="58"/>
    </location>
</feature>
<organism evidence="2 3">
    <name type="scientific">Caballeronia concitans</name>
    <dbReference type="NCBI Taxonomy" id="1777133"/>
    <lineage>
        <taxon>Bacteria</taxon>
        <taxon>Pseudomonadati</taxon>
        <taxon>Pseudomonadota</taxon>
        <taxon>Betaproteobacteria</taxon>
        <taxon>Burkholderiales</taxon>
        <taxon>Burkholderiaceae</taxon>
        <taxon>Caballeronia</taxon>
    </lineage>
</organism>
<reference evidence="2 3" key="1">
    <citation type="submission" date="2016-01" db="EMBL/GenBank/DDBJ databases">
        <authorList>
            <person name="Peeters C."/>
        </authorList>
    </citation>
    <scope>NUCLEOTIDE SEQUENCE [LARGE SCALE GENOMIC DNA]</scope>
    <source>
        <strain evidence="2">LMG 29315</strain>
    </source>
</reference>
<dbReference type="RefSeq" id="WP_040052493.1">
    <property type="nucleotide sequence ID" value="NZ_FCNV02000004.1"/>
</dbReference>
<evidence type="ECO:0000256" key="1">
    <source>
        <dbReference type="SAM" id="Phobius"/>
    </source>
</evidence>
<evidence type="ECO:0000313" key="2">
    <source>
        <dbReference type="EMBL" id="SAL30811.1"/>
    </source>
</evidence>
<name>A0A658QXB4_9BURK</name>
<comment type="caution">
    <text evidence="2">The sequence shown here is derived from an EMBL/GenBank/DDBJ whole genome shotgun (WGS) entry which is preliminary data.</text>
</comment>
<dbReference type="EMBL" id="FCNV02000004">
    <property type="protein sequence ID" value="SAL30811.1"/>
    <property type="molecule type" value="Genomic_DNA"/>
</dbReference>